<feature type="region of interest" description="Disordered" evidence="1">
    <location>
        <begin position="1"/>
        <end position="31"/>
    </location>
</feature>
<proteinExistence type="predicted"/>
<dbReference type="AlphaFoldDB" id="A0A919WFZ5"/>
<organism evidence="2 3">
    <name type="scientific">Robertmurraya siralis</name>
    <dbReference type="NCBI Taxonomy" id="77777"/>
    <lineage>
        <taxon>Bacteria</taxon>
        <taxon>Bacillati</taxon>
        <taxon>Bacillota</taxon>
        <taxon>Bacilli</taxon>
        <taxon>Bacillales</taxon>
        <taxon>Bacillaceae</taxon>
        <taxon>Robertmurraya</taxon>
    </lineage>
</organism>
<evidence type="ECO:0000313" key="2">
    <source>
        <dbReference type="EMBL" id="GIN61273.1"/>
    </source>
</evidence>
<keyword evidence="3" id="KW-1185">Reference proteome</keyword>
<protein>
    <submittedName>
        <fullName evidence="2">Uncharacterized protein</fullName>
    </submittedName>
</protein>
<name>A0A919WFZ5_9BACI</name>
<gene>
    <name evidence="2" type="ORF">J27TS8_12660</name>
</gene>
<accession>A0A919WFZ5</accession>
<reference evidence="2" key="1">
    <citation type="submission" date="2021-03" db="EMBL/GenBank/DDBJ databases">
        <title>Antimicrobial resistance genes in bacteria isolated from Japanese honey, and their potential for conferring macrolide and lincosamide resistance in the American foulbrood pathogen Paenibacillus larvae.</title>
        <authorList>
            <person name="Okamoto M."/>
            <person name="Kumagai M."/>
            <person name="Kanamori H."/>
            <person name="Takamatsu D."/>
        </authorList>
    </citation>
    <scope>NUCLEOTIDE SEQUENCE</scope>
    <source>
        <strain evidence="2">J27TS8</strain>
    </source>
</reference>
<dbReference type="Proteomes" id="UP000682111">
    <property type="component" value="Unassembled WGS sequence"/>
</dbReference>
<comment type="caution">
    <text evidence="2">The sequence shown here is derived from an EMBL/GenBank/DDBJ whole genome shotgun (WGS) entry which is preliminary data.</text>
</comment>
<dbReference type="EMBL" id="BORC01000002">
    <property type="protein sequence ID" value="GIN61273.1"/>
    <property type="molecule type" value="Genomic_DNA"/>
</dbReference>
<sequence length="50" mass="5396">MATPAGKAGKSNLGLSVAREAARPRPRKAPPGVEINLRYLINSILKEKRV</sequence>
<evidence type="ECO:0000313" key="3">
    <source>
        <dbReference type="Proteomes" id="UP000682111"/>
    </source>
</evidence>
<evidence type="ECO:0000256" key="1">
    <source>
        <dbReference type="SAM" id="MobiDB-lite"/>
    </source>
</evidence>